<dbReference type="InterPro" id="IPR014710">
    <property type="entry name" value="RmlC-like_jellyroll"/>
</dbReference>
<sequence>MPTDNTVATQQLSFIENLASEIDYAQKSTVSKTVTKAEGVNVVLFSFDTGEELSEHTAAMPVIVQVLEGELEITAENRTVTLRPGGFVHFTTRLPHAVKALKPAKMVLYMLDRPQSGAA</sequence>
<feature type="domain" description="Cupin type-2" evidence="1">
    <location>
        <begin position="44"/>
        <end position="108"/>
    </location>
</feature>
<dbReference type="STRING" id="1121357.SAMN05661109_00821"/>
<dbReference type="PANTHER" id="PTHR37694:SF1">
    <property type="entry name" value="SLR8022 PROTEIN"/>
    <property type="match status" value="1"/>
</dbReference>
<dbReference type="Gene3D" id="2.60.120.10">
    <property type="entry name" value="Jelly Rolls"/>
    <property type="match status" value="1"/>
</dbReference>
<protein>
    <submittedName>
        <fullName evidence="2">Cupin domain-containing protein</fullName>
    </submittedName>
</protein>
<dbReference type="InterPro" id="IPR013096">
    <property type="entry name" value="Cupin_2"/>
</dbReference>
<dbReference type="Pfam" id="PF07883">
    <property type="entry name" value="Cupin_2"/>
    <property type="match status" value="1"/>
</dbReference>
<evidence type="ECO:0000313" key="2">
    <source>
        <dbReference type="EMBL" id="SER69406.1"/>
    </source>
</evidence>
<keyword evidence="3" id="KW-1185">Reference proteome</keyword>
<dbReference type="InterPro" id="IPR011051">
    <property type="entry name" value="RmlC_Cupin_sf"/>
</dbReference>
<dbReference type="CDD" id="cd02230">
    <property type="entry name" value="cupin_HP0902-like"/>
    <property type="match status" value="1"/>
</dbReference>
<proteinExistence type="predicted"/>
<dbReference type="AlphaFoldDB" id="A0A1H9R9J8"/>
<evidence type="ECO:0000313" key="3">
    <source>
        <dbReference type="Proteomes" id="UP000198929"/>
    </source>
</evidence>
<organism evidence="2 3">
    <name type="scientific">Corynebacterium cystitidis DSM 20524</name>
    <dbReference type="NCBI Taxonomy" id="1121357"/>
    <lineage>
        <taxon>Bacteria</taxon>
        <taxon>Bacillati</taxon>
        <taxon>Actinomycetota</taxon>
        <taxon>Actinomycetes</taxon>
        <taxon>Mycobacteriales</taxon>
        <taxon>Corynebacteriaceae</taxon>
        <taxon>Corynebacterium</taxon>
    </lineage>
</organism>
<dbReference type="RefSeq" id="WP_092256541.1">
    <property type="nucleotide sequence ID" value="NZ_CP047199.1"/>
</dbReference>
<evidence type="ECO:0000259" key="1">
    <source>
        <dbReference type="Pfam" id="PF07883"/>
    </source>
</evidence>
<dbReference type="PANTHER" id="PTHR37694">
    <property type="entry name" value="SLR8022 PROTEIN"/>
    <property type="match status" value="1"/>
</dbReference>
<reference evidence="3" key="1">
    <citation type="submission" date="2016-10" db="EMBL/GenBank/DDBJ databases">
        <authorList>
            <person name="Varghese N."/>
            <person name="Submissions S."/>
        </authorList>
    </citation>
    <scope>NUCLEOTIDE SEQUENCE [LARGE SCALE GENOMIC DNA]</scope>
    <source>
        <strain evidence="3">DSM 20524</strain>
    </source>
</reference>
<name>A0A1H9R9J8_9CORY</name>
<dbReference type="EMBL" id="FOGQ01000002">
    <property type="protein sequence ID" value="SER69406.1"/>
    <property type="molecule type" value="Genomic_DNA"/>
</dbReference>
<accession>A0A1H9R9J8</accession>
<gene>
    <name evidence="2" type="ORF">SAMN05661109_00821</name>
</gene>
<dbReference type="Proteomes" id="UP000198929">
    <property type="component" value="Unassembled WGS sequence"/>
</dbReference>
<dbReference type="SUPFAM" id="SSF51182">
    <property type="entry name" value="RmlC-like cupins"/>
    <property type="match status" value="1"/>
</dbReference>